<dbReference type="Pfam" id="PF00071">
    <property type="entry name" value="Ras"/>
    <property type="match status" value="1"/>
</dbReference>
<name>A0A1V9XVR3_9ACAR</name>
<protein>
    <submittedName>
        <fullName evidence="4">NF-kappa-B inhibitor-interacting Ras protein 1-like</fullName>
    </submittedName>
</protein>
<reference evidence="4 5" key="1">
    <citation type="journal article" date="2017" name="Gigascience">
        <title>Draft genome of the honey bee ectoparasitic mite, Tropilaelaps mercedesae, is shaped by the parasitic life history.</title>
        <authorList>
            <person name="Dong X."/>
            <person name="Armstrong S.D."/>
            <person name="Xia D."/>
            <person name="Makepeace B.L."/>
            <person name="Darby A.C."/>
            <person name="Kadowaki T."/>
        </authorList>
    </citation>
    <scope>NUCLEOTIDE SEQUENCE [LARGE SCALE GENOMIC DNA]</scope>
    <source>
        <strain evidence="4">Wuxi-XJTLU</strain>
    </source>
</reference>
<dbReference type="InParanoid" id="A0A1V9XVR3"/>
<dbReference type="PANTHER" id="PTHR46152:SF3">
    <property type="entry name" value="NF-KAPPA-B INHIBITOR-INTERACTING RAS-LIKE PROTEIN"/>
    <property type="match status" value="1"/>
</dbReference>
<dbReference type="PANTHER" id="PTHR46152">
    <property type="entry name" value="NF-KAPPA-B INHIBITOR-INTERACTING RAS-LIKE PROTEIN"/>
    <property type="match status" value="1"/>
</dbReference>
<organism evidence="4 5">
    <name type="scientific">Tropilaelaps mercedesae</name>
    <dbReference type="NCBI Taxonomy" id="418985"/>
    <lineage>
        <taxon>Eukaryota</taxon>
        <taxon>Metazoa</taxon>
        <taxon>Ecdysozoa</taxon>
        <taxon>Arthropoda</taxon>
        <taxon>Chelicerata</taxon>
        <taxon>Arachnida</taxon>
        <taxon>Acari</taxon>
        <taxon>Parasitiformes</taxon>
        <taxon>Mesostigmata</taxon>
        <taxon>Gamasina</taxon>
        <taxon>Dermanyssoidea</taxon>
        <taxon>Laelapidae</taxon>
        <taxon>Tropilaelaps</taxon>
    </lineage>
</organism>
<dbReference type="InterPro" id="IPR005225">
    <property type="entry name" value="Small_GTP-bd"/>
</dbReference>
<evidence type="ECO:0000313" key="4">
    <source>
        <dbReference type="EMBL" id="OQR77570.1"/>
    </source>
</evidence>
<dbReference type="GO" id="GO:0003924">
    <property type="term" value="F:GTPase activity"/>
    <property type="evidence" value="ECO:0007669"/>
    <property type="project" value="InterPro"/>
</dbReference>
<dbReference type="InterPro" id="IPR027417">
    <property type="entry name" value="P-loop_NTPase"/>
</dbReference>
<proteinExistence type="inferred from homology"/>
<comment type="caution">
    <text evidence="4">The sequence shown here is derived from an EMBL/GenBank/DDBJ whole genome shotgun (WGS) entry which is preliminary data.</text>
</comment>
<evidence type="ECO:0000256" key="3">
    <source>
        <dbReference type="ARBA" id="ARBA00023134"/>
    </source>
</evidence>
<dbReference type="EMBL" id="MNPL01003390">
    <property type="protein sequence ID" value="OQR77570.1"/>
    <property type="molecule type" value="Genomic_DNA"/>
</dbReference>
<evidence type="ECO:0000256" key="1">
    <source>
        <dbReference type="ARBA" id="ARBA00008094"/>
    </source>
</evidence>
<dbReference type="Gene3D" id="3.40.50.300">
    <property type="entry name" value="P-loop containing nucleotide triphosphate hydrolases"/>
    <property type="match status" value="1"/>
</dbReference>
<dbReference type="SUPFAM" id="SSF52540">
    <property type="entry name" value="P-loop containing nucleoside triphosphate hydrolases"/>
    <property type="match status" value="1"/>
</dbReference>
<dbReference type="AlphaFoldDB" id="A0A1V9XVR3"/>
<comment type="similarity">
    <text evidence="1">Belongs to the small GTPase superfamily. Ras family. KappaB-Ras subfamily.</text>
</comment>
<accession>A0A1V9XVR3</accession>
<dbReference type="OrthoDB" id="10002389at2759"/>
<evidence type="ECO:0000256" key="2">
    <source>
        <dbReference type="ARBA" id="ARBA00022741"/>
    </source>
</evidence>
<keyword evidence="2" id="KW-0547">Nucleotide-binding</keyword>
<keyword evidence="5" id="KW-1185">Reference proteome</keyword>
<dbReference type="InterPro" id="IPR042227">
    <property type="entry name" value="KBRS"/>
</dbReference>
<dbReference type="NCBIfam" id="TIGR00231">
    <property type="entry name" value="small_GTP"/>
    <property type="match status" value="1"/>
</dbReference>
<dbReference type="CDD" id="cd00882">
    <property type="entry name" value="Ras_like_GTPase"/>
    <property type="match status" value="1"/>
</dbReference>
<dbReference type="STRING" id="418985.A0A1V9XVR3"/>
<dbReference type="GO" id="GO:0043124">
    <property type="term" value="P:negative regulation of canonical NF-kappaB signal transduction"/>
    <property type="evidence" value="ECO:0007669"/>
    <property type="project" value="InterPro"/>
</dbReference>
<dbReference type="PRINTS" id="PR00449">
    <property type="entry name" value="RASTRNSFRMNG"/>
</dbReference>
<dbReference type="PROSITE" id="PS51419">
    <property type="entry name" value="RAB"/>
    <property type="match status" value="1"/>
</dbReference>
<dbReference type="PROSITE" id="PS51421">
    <property type="entry name" value="RAS"/>
    <property type="match status" value="1"/>
</dbReference>
<dbReference type="SMART" id="SM00175">
    <property type="entry name" value="RAB"/>
    <property type="match status" value="1"/>
</dbReference>
<gene>
    <name evidence="4" type="ORF">BIW11_07000</name>
</gene>
<dbReference type="GO" id="GO:0032794">
    <property type="term" value="F:GTPase activating protein binding"/>
    <property type="evidence" value="ECO:0007669"/>
    <property type="project" value="TreeGrafter"/>
</dbReference>
<dbReference type="SMART" id="SM00173">
    <property type="entry name" value="RAS"/>
    <property type="match status" value="1"/>
</dbReference>
<dbReference type="GO" id="GO:0032484">
    <property type="term" value="P:Ral protein signal transduction"/>
    <property type="evidence" value="ECO:0007669"/>
    <property type="project" value="TreeGrafter"/>
</dbReference>
<dbReference type="InterPro" id="IPR001806">
    <property type="entry name" value="Small_GTPase"/>
</dbReference>
<sequence length="236" mass="26771">MHLMVQQLITVSTVVGFASKQPYVISKCMELKSVKMLKNQNHQSRFVRVTVCGARGSGKTSLIEQLVYGIPPTRKKVQPTIEDIYACFVETERGVREKVFIHDTQGIDSSNYDIPRTLLPHTDAFILVYAVNDVESYNIMEQLKKDIDKNLSKKDVNFLIIGTKLDLKQRKVEASVALNWAAREKVRLIEVSSLDRRSLIEPLQYIMTKVIQTQSKSTFGRPKLGARSNTIANIND</sequence>
<evidence type="ECO:0000313" key="5">
    <source>
        <dbReference type="Proteomes" id="UP000192247"/>
    </source>
</evidence>
<dbReference type="GO" id="GO:0005525">
    <property type="term" value="F:GTP binding"/>
    <property type="evidence" value="ECO:0007669"/>
    <property type="project" value="UniProtKB-KW"/>
</dbReference>
<dbReference type="FunCoup" id="A0A1V9XVR3">
    <property type="interactions" value="29"/>
</dbReference>
<keyword evidence="3" id="KW-0342">GTP-binding</keyword>
<dbReference type="Proteomes" id="UP000192247">
    <property type="component" value="Unassembled WGS sequence"/>
</dbReference>